<dbReference type="NCBIfam" id="TIGR01764">
    <property type="entry name" value="excise"/>
    <property type="match status" value="1"/>
</dbReference>
<dbReference type="RefSeq" id="WP_307261388.1">
    <property type="nucleotide sequence ID" value="NZ_JAUSVL010000001.1"/>
</dbReference>
<organism evidence="2 3">
    <name type="scientific">Oligosphaera ethanolica</name>
    <dbReference type="NCBI Taxonomy" id="760260"/>
    <lineage>
        <taxon>Bacteria</taxon>
        <taxon>Pseudomonadati</taxon>
        <taxon>Lentisphaerota</taxon>
        <taxon>Oligosphaeria</taxon>
        <taxon>Oligosphaerales</taxon>
        <taxon>Oligosphaeraceae</taxon>
        <taxon>Oligosphaera</taxon>
    </lineage>
</organism>
<dbReference type="Proteomes" id="UP001238163">
    <property type="component" value="Unassembled WGS sequence"/>
</dbReference>
<name>A0AAE3VGA9_9BACT</name>
<dbReference type="AlphaFoldDB" id="A0AAE3VGA9"/>
<dbReference type="EMBL" id="JAUSVL010000001">
    <property type="protein sequence ID" value="MDQ0289953.1"/>
    <property type="molecule type" value="Genomic_DNA"/>
</dbReference>
<dbReference type="Pfam" id="PF12728">
    <property type="entry name" value="HTH_17"/>
    <property type="match status" value="1"/>
</dbReference>
<dbReference type="Gene3D" id="3.40.930.10">
    <property type="entry name" value="Mannitol-specific EII, Chain A"/>
    <property type="match status" value="1"/>
</dbReference>
<comment type="caution">
    <text evidence="2">The sequence shown here is derived from an EMBL/GenBank/DDBJ whole genome shotgun (WGS) entry which is preliminary data.</text>
</comment>
<dbReference type="InterPro" id="IPR002178">
    <property type="entry name" value="PTS_EIIA_type-2_dom"/>
</dbReference>
<dbReference type="CDD" id="cd00211">
    <property type="entry name" value="PTS_IIA_fru"/>
    <property type="match status" value="1"/>
</dbReference>
<keyword evidence="3" id="KW-1185">Reference proteome</keyword>
<dbReference type="Pfam" id="PF00359">
    <property type="entry name" value="PTS_EIIA_2"/>
    <property type="match status" value="1"/>
</dbReference>
<protein>
    <submittedName>
        <fullName evidence="2">PTS system nitrogen regulatory IIA component</fullName>
    </submittedName>
</protein>
<evidence type="ECO:0000313" key="3">
    <source>
        <dbReference type="Proteomes" id="UP001238163"/>
    </source>
</evidence>
<sequence>MILTLKELAEYLRVNERTILRMLKTGQIQGAKIGGQWRFNGGQIDKVFFPNSPLGEEDVPLNALTQSQIDIPVSRMLNEDRVNLDLQGNSVDDVINELVMPKVFSTLVLDINDLKEKCLARETLLSTGVGNGIAVPHPRDPIPTLRAPGCVIVGRSSKGVDFKAADGKPVKLFFLVCSQNIELHLHMMGCMARMLGNHDFIQECLKAKEKTDVVKAVMEFERADFLNKKHAEEDFEA</sequence>
<reference evidence="2" key="1">
    <citation type="submission" date="2023-07" db="EMBL/GenBank/DDBJ databases">
        <title>Genomic Encyclopedia of Type Strains, Phase IV (KMG-IV): sequencing the most valuable type-strain genomes for metagenomic binning, comparative biology and taxonomic classification.</title>
        <authorList>
            <person name="Goeker M."/>
        </authorList>
    </citation>
    <scope>NUCLEOTIDE SEQUENCE</scope>
    <source>
        <strain evidence="2">DSM 24202</strain>
    </source>
</reference>
<evidence type="ECO:0000259" key="1">
    <source>
        <dbReference type="PROSITE" id="PS51094"/>
    </source>
</evidence>
<dbReference type="SUPFAM" id="SSF46955">
    <property type="entry name" value="Putative DNA-binding domain"/>
    <property type="match status" value="1"/>
</dbReference>
<dbReference type="PANTHER" id="PTHR47738">
    <property type="entry name" value="PTS SYSTEM FRUCTOSE-LIKE EIIA COMPONENT-RELATED"/>
    <property type="match status" value="1"/>
</dbReference>
<feature type="domain" description="PTS EIIA type-2" evidence="1">
    <location>
        <begin position="75"/>
        <end position="220"/>
    </location>
</feature>
<dbReference type="InterPro" id="IPR009061">
    <property type="entry name" value="DNA-bd_dom_put_sf"/>
</dbReference>
<dbReference type="PROSITE" id="PS51094">
    <property type="entry name" value="PTS_EIIA_TYPE_2"/>
    <property type="match status" value="1"/>
</dbReference>
<dbReference type="SUPFAM" id="SSF55804">
    <property type="entry name" value="Phoshotransferase/anion transport protein"/>
    <property type="match status" value="1"/>
</dbReference>
<accession>A0AAE3VGA9</accession>
<dbReference type="InterPro" id="IPR051541">
    <property type="entry name" value="PTS_SugarTrans_NitroReg"/>
</dbReference>
<dbReference type="InterPro" id="IPR010093">
    <property type="entry name" value="SinI_DNA-bd"/>
</dbReference>
<dbReference type="GO" id="GO:0003677">
    <property type="term" value="F:DNA binding"/>
    <property type="evidence" value="ECO:0007669"/>
    <property type="project" value="InterPro"/>
</dbReference>
<dbReference type="InterPro" id="IPR016152">
    <property type="entry name" value="PTrfase/Anion_transptr"/>
</dbReference>
<dbReference type="InterPro" id="IPR041657">
    <property type="entry name" value="HTH_17"/>
</dbReference>
<gene>
    <name evidence="2" type="ORF">J3R75_002060</name>
</gene>
<proteinExistence type="predicted"/>
<evidence type="ECO:0000313" key="2">
    <source>
        <dbReference type="EMBL" id="MDQ0289953.1"/>
    </source>
</evidence>